<evidence type="ECO:0000313" key="3">
    <source>
        <dbReference type="Proteomes" id="UP000541444"/>
    </source>
</evidence>
<dbReference type="OrthoDB" id="2019763at2759"/>
<dbReference type="EMBL" id="JACGCM010001633">
    <property type="protein sequence ID" value="KAF6152402.1"/>
    <property type="molecule type" value="Genomic_DNA"/>
</dbReference>
<dbReference type="Proteomes" id="UP000541444">
    <property type="component" value="Unassembled WGS sequence"/>
</dbReference>
<protein>
    <submittedName>
        <fullName evidence="2">Uncharacterized protein</fullName>
    </submittedName>
</protein>
<keyword evidence="1" id="KW-0175">Coiled coil</keyword>
<comment type="caution">
    <text evidence="2">The sequence shown here is derived from an EMBL/GenBank/DDBJ whole genome shotgun (WGS) entry which is preliminary data.</text>
</comment>
<evidence type="ECO:0000313" key="2">
    <source>
        <dbReference type="EMBL" id="KAF6152402.1"/>
    </source>
</evidence>
<feature type="coiled-coil region" evidence="1">
    <location>
        <begin position="324"/>
        <end position="391"/>
    </location>
</feature>
<feature type="coiled-coil region" evidence="1">
    <location>
        <begin position="446"/>
        <end position="526"/>
    </location>
</feature>
<feature type="coiled-coil region" evidence="1">
    <location>
        <begin position="210"/>
        <end position="237"/>
    </location>
</feature>
<sequence length="756" mass="85388">MVRTRSQRIRHAAEGRLTIKTVKVRERSFSSLGYDAELPMRVCQLEGLDTKCRELEYAHYFYESFFRVFMRNLAERERMNESDSEGEGGFEQFPGFPGQLVSYPPGSDAFKEFCKAKGAIRGKWEYGLSLSLTNLAKGIMNATEAGPVQLNGKTWEVITVCDHLNERWEKEQKLKRISPEDVLQFYRGNCLQQDDEELLDVRFRSVKQSVKSIVERKESLLDEVAEEETELKLVLGEFGLSRKKRVESRSKKIQRALPASGTTISGEVAKGKRRRVEPLGDSREKVAEGRSASVDDLKEVEERAGLTILHGKEDTSCSSCQGDLARYRRAGVRAKKAKSELEKNLARAKTEVLSKVRQWKAAHTVAIVQLQVEAKANLDKMAEEHDQLEGEETEALGVVDGLDGVSPQTVLDNQGDNVELPKGGSEKVVREMSLRINDLESGLAREREILKALMSARAELQALERSEEQCRSDLHRCRIDLERMRLKFIGKDDELKHRCDDLNERVARLKSVKDQAIARAKKAEARVRSGGSRIKKGNANLRECQHKLDAALIREKFLEGEIKTKDLMVKRKEELLKDLPAREELNAEIMKLCARVVDLEATNVAESLQYIAKLKEDSIYHDRVDNDIIAWKDNFARLKICLVRLKVRFTAVIVPGISRSDLLRVIVTYFVKEAKRLKSERDTLLKTLTDKGCTGGAMIDRGNCLGTMETQLGPQTAELVEQGKAVVARKLKDRPLDDVGESIADTPSAEKKSFVV</sequence>
<evidence type="ECO:0000256" key="1">
    <source>
        <dbReference type="SAM" id="Coils"/>
    </source>
</evidence>
<name>A0A7J7MC46_9MAGN</name>
<proteinExistence type="predicted"/>
<accession>A0A7J7MC46</accession>
<reference evidence="2 3" key="1">
    <citation type="journal article" date="2020" name="IScience">
        <title>Genome Sequencing of the Endangered Kingdonia uniflora (Circaeasteraceae, Ranunculales) Reveals Potential Mechanisms of Evolutionary Specialization.</title>
        <authorList>
            <person name="Sun Y."/>
            <person name="Deng T."/>
            <person name="Zhang A."/>
            <person name="Moore M.J."/>
            <person name="Landis J.B."/>
            <person name="Lin N."/>
            <person name="Zhang H."/>
            <person name="Zhang X."/>
            <person name="Huang J."/>
            <person name="Zhang X."/>
            <person name="Sun H."/>
            <person name="Wang H."/>
        </authorList>
    </citation>
    <scope>NUCLEOTIDE SEQUENCE [LARGE SCALE GENOMIC DNA]</scope>
    <source>
        <strain evidence="2">TB1705</strain>
        <tissue evidence="2">Leaf</tissue>
    </source>
</reference>
<keyword evidence="3" id="KW-1185">Reference proteome</keyword>
<organism evidence="2 3">
    <name type="scientific">Kingdonia uniflora</name>
    <dbReference type="NCBI Taxonomy" id="39325"/>
    <lineage>
        <taxon>Eukaryota</taxon>
        <taxon>Viridiplantae</taxon>
        <taxon>Streptophyta</taxon>
        <taxon>Embryophyta</taxon>
        <taxon>Tracheophyta</taxon>
        <taxon>Spermatophyta</taxon>
        <taxon>Magnoliopsida</taxon>
        <taxon>Ranunculales</taxon>
        <taxon>Circaeasteraceae</taxon>
        <taxon>Kingdonia</taxon>
    </lineage>
</organism>
<dbReference type="AlphaFoldDB" id="A0A7J7MC46"/>
<gene>
    <name evidence="2" type="ORF">GIB67_038025</name>
</gene>